<reference evidence="1 2" key="1">
    <citation type="submission" date="2019-10" db="EMBL/GenBank/DDBJ databases">
        <title>Sequencing and Assembly of Multiple Reported Metal-Biooxidizing Members of the Extremely Thermoacidophilic Archaeal Family Sulfolobaceae.</title>
        <authorList>
            <person name="Counts J.A."/>
            <person name="Kelly R.M."/>
        </authorList>
    </citation>
    <scope>NUCLEOTIDE SEQUENCE [LARGE SCALE GENOMIC DNA]</scope>
    <source>
        <strain evidence="1 2">DSM 6482</strain>
    </source>
</reference>
<dbReference type="AlphaFoldDB" id="A0A6A9QJN5"/>
<dbReference type="EMBL" id="WGGD01000005">
    <property type="protein sequence ID" value="MUN28339.1"/>
    <property type="molecule type" value="Genomic_DNA"/>
</dbReference>
<accession>A0A6A9QJN5</accession>
<evidence type="ECO:0000313" key="1">
    <source>
        <dbReference type="EMBL" id="MUN28339.1"/>
    </source>
</evidence>
<name>A0A6A9QJN5_SULME</name>
<protein>
    <submittedName>
        <fullName evidence="1">Single-stranded DNA exonuclease</fullName>
    </submittedName>
</protein>
<keyword evidence="2" id="KW-1185">Reference proteome</keyword>
<sequence>MENFLTDPNYEVIRRNVIGLTQNENLKICLPFDLDSIIFSGLLMKYSSGNAYLSFSSTEGCDLLLRNEASGRWIEFPNIGKYFLGKTSFSSLFSLSVNDILPILTGMMTSAIQERRQLTETEKKMVESSQSLGVSVENSFKIPNYKQLPLFVSIMLSIDPYLPELTGNRENSIKLVKELGENETSKLEELNETQRNTLAFRMLASMSKYRQATSEDIIVSRIFLMEYDILEMAFASLLSLDFHGPNRILEMVFNPSFAETMIDEFRSHAMKGFFFDIRDEKNVYKVETNLKSPQLAHLIALQQKGKSKPVVIVDGGKMFSTKFFFPQLKSNGLMRIDNVN</sequence>
<keyword evidence="1" id="KW-0269">Exonuclease</keyword>
<dbReference type="GO" id="GO:0004527">
    <property type="term" value="F:exonuclease activity"/>
    <property type="evidence" value="ECO:0007669"/>
    <property type="project" value="UniProtKB-KW"/>
</dbReference>
<gene>
    <name evidence="1" type="ORF">GC250_02400</name>
</gene>
<dbReference type="RefSeq" id="WP_156016199.1">
    <property type="nucleotide sequence ID" value="NZ_WGGD01000005.1"/>
</dbReference>
<dbReference type="Proteomes" id="UP000470772">
    <property type="component" value="Unassembled WGS sequence"/>
</dbReference>
<keyword evidence="1" id="KW-0378">Hydrolase</keyword>
<comment type="caution">
    <text evidence="1">The sequence shown here is derived from an EMBL/GenBank/DDBJ whole genome shotgun (WGS) entry which is preliminary data.</text>
</comment>
<proteinExistence type="predicted"/>
<evidence type="ECO:0000313" key="2">
    <source>
        <dbReference type="Proteomes" id="UP000470772"/>
    </source>
</evidence>
<keyword evidence="1" id="KW-0540">Nuclease</keyword>
<organism evidence="1 2">
    <name type="scientific">Sulfuracidifex metallicus DSM 6482 = JCM 9184</name>
    <dbReference type="NCBI Taxonomy" id="523847"/>
    <lineage>
        <taxon>Archaea</taxon>
        <taxon>Thermoproteota</taxon>
        <taxon>Thermoprotei</taxon>
        <taxon>Sulfolobales</taxon>
        <taxon>Sulfolobaceae</taxon>
        <taxon>Sulfuracidifex</taxon>
    </lineage>
</organism>